<reference evidence="2 3" key="1">
    <citation type="submission" date="2019-02" db="EMBL/GenBank/DDBJ databases">
        <title>Genomic Encyclopedia of Type Strains, Phase IV (KMG-IV): sequencing the most valuable type-strain genomes for metagenomic binning, comparative biology and taxonomic classification.</title>
        <authorList>
            <person name="Goeker M."/>
        </authorList>
    </citation>
    <scope>NUCLEOTIDE SEQUENCE [LARGE SCALE GENOMIC DNA]</scope>
    <source>
        <strain evidence="2 3">DSM 17196</strain>
    </source>
</reference>
<dbReference type="InterPro" id="IPR011335">
    <property type="entry name" value="Restrct_endonuc-II-like"/>
</dbReference>
<dbReference type="InterPro" id="IPR027417">
    <property type="entry name" value="P-loop_NTPase"/>
</dbReference>
<evidence type="ECO:0000313" key="2">
    <source>
        <dbReference type="EMBL" id="RZS99528.1"/>
    </source>
</evidence>
<dbReference type="SUPFAM" id="SSF52980">
    <property type="entry name" value="Restriction endonuclease-like"/>
    <property type="match status" value="1"/>
</dbReference>
<accession>A0A4Q7PHU6</accession>
<feature type="domain" description="PD-(D/E)XK endonuclease-like" evidence="1">
    <location>
        <begin position="642"/>
        <end position="912"/>
    </location>
</feature>
<dbReference type="Pfam" id="PF12705">
    <property type="entry name" value="PDDEXK_1"/>
    <property type="match status" value="1"/>
</dbReference>
<dbReference type="Proteomes" id="UP000292262">
    <property type="component" value="Unassembled WGS sequence"/>
</dbReference>
<gene>
    <name evidence="2" type="ORF">EV197_0750</name>
</gene>
<dbReference type="Gene3D" id="3.90.320.10">
    <property type="match status" value="1"/>
</dbReference>
<protein>
    <submittedName>
        <fullName evidence="2">PD-(D/E)XK nuclease superfamily protein</fullName>
    </submittedName>
</protein>
<proteinExistence type="predicted"/>
<dbReference type="RefSeq" id="WP_130285356.1">
    <property type="nucleotide sequence ID" value="NZ_SGXE01000001.1"/>
</dbReference>
<dbReference type="OrthoDB" id="9762792at2"/>
<dbReference type="InterPro" id="IPR038726">
    <property type="entry name" value="PDDEXK_AddAB-type"/>
</dbReference>
<name>A0A4Q7PHU6_9FLAO</name>
<dbReference type="SUPFAM" id="SSF52540">
    <property type="entry name" value="P-loop containing nucleoside triphosphate hydrolases"/>
    <property type="match status" value="1"/>
</dbReference>
<dbReference type="EMBL" id="SGXE01000001">
    <property type="protein sequence ID" value="RZS99528.1"/>
    <property type="molecule type" value="Genomic_DNA"/>
</dbReference>
<sequence>MKKTNAFLKDVLLDLQAEKEPISKLTFIVPSKRAGIFLKRYLIEIYGDLTFICPKILSTEEFIEQLCGLVTIDNTQTLFEFYETYLQLFPELEKEDFDSFMTWGQTLIHDFNEIDRYCIDHNSIFTYLTRITELKHWYVQKDKTALVKNYIAFWDKLLDYYKAFKARLLQKGIAYQGLCYRIASEKINEYIKTTTTKHILVGFNALNTAEQIIFQTLLDNDLGKIYWDTDAFFMDSAYHDASLFLKKYSNDWQYFKNKPFKWVNESFSDTKNIQLLGTPKNVSQAIIAGQILKKIPKAELSNTALVLADESLLSPVLSFLPDTISNVNITMGLPIKELPVNPFFETLFTLHKKQKGDTFYFQEVLELLALPTTQKLLGSDATLIAKAINQQNIIYVKLADIEAKVKKSTQDDLRLLFTPWKNVSKAINTCQNLIGSLKERYQEENNTLILEYLFHFNSLFNKIASIHTSYKRLNSIQGLYHVYRDLISQENLDFIGEPYQGLQLMGMLESRCLDFDTVIITSMNEGILPAGKSNNSFIPYDLKRTYELPTYKEKDAIYTYHFYRLMHRAKNIYLIYNTENEGVGGGEKSRFLRQLEIDKRPNHTIQKYIVSAPTENTPKKLTQIEKNSATISSLDTLAEKGFSPSALTNYIRNPIDFYYQYILKIREIDEVEETVALNTLGTIIHNVLEEYYKPYEGKELLVAHIDLMQRNLDKAVRYQFDKEYPALSYEKGKNRLIFEVAKRYIQNFLSYEKRSIEEGNTLKIIAVEAELKAPLYIEELNKTVFLRGKVDRIDNYNGQLRVIDYKTGNVQKGDVNVLNWEPLVSDYKYSKIIQVLAYAYMFNQNAQIKEPFEAGIISFRNLKTGFLKFGVKKSPRDASPNTTITEEVFKSYLVEIKKLILELYDTSIPFTEKEV</sequence>
<dbReference type="AlphaFoldDB" id="A0A4Q7PHU6"/>
<comment type="caution">
    <text evidence="2">The sequence shown here is derived from an EMBL/GenBank/DDBJ whole genome shotgun (WGS) entry which is preliminary data.</text>
</comment>
<evidence type="ECO:0000313" key="3">
    <source>
        <dbReference type="Proteomes" id="UP000292262"/>
    </source>
</evidence>
<organism evidence="2 3">
    <name type="scientific">Aquimarina brevivitae</name>
    <dbReference type="NCBI Taxonomy" id="323412"/>
    <lineage>
        <taxon>Bacteria</taxon>
        <taxon>Pseudomonadati</taxon>
        <taxon>Bacteroidota</taxon>
        <taxon>Flavobacteriia</taxon>
        <taxon>Flavobacteriales</taxon>
        <taxon>Flavobacteriaceae</taxon>
        <taxon>Aquimarina</taxon>
    </lineage>
</organism>
<dbReference type="InterPro" id="IPR011604">
    <property type="entry name" value="PDDEXK-like_dom_sf"/>
</dbReference>
<evidence type="ECO:0000259" key="1">
    <source>
        <dbReference type="Pfam" id="PF12705"/>
    </source>
</evidence>
<keyword evidence="3" id="KW-1185">Reference proteome</keyword>